<dbReference type="InterPro" id="IPR036397">
    <property type="entry name" value="RNaseH_sf"/>
</dbReference>
<dbReference type="Gene3D" id="3.30.420.10">
    <property type="entry name" value="Ribonuclease H-like superfamily/Ribonuclease H"/>
    <property type="match status" value="1"/>
</dbReference>
<evidence type="ECO:0000313" key="2">
    <source>
        <dbReference type="EMBL" id="EUC27254.1"/>
    </source>
</evidence>
<dbReference type="HOGENOM" id="CLU_533145_0_0_1"/>
<accession>W6XWZ6</accession>
<keyword evidence="3" id="KW-1185">Reference proteome</keyword>
<gene>
    <name evidence="2" type="ORF">COCCADRAFT_31221</name>
</gene>
<protein>
    <recommendedName>
        <fullName evidence="4">Transposase Tc1-like domain-containing protein</fullName>
    </recommendedName>
</protein>
<dbReference type="KEGG" id="bze:COCCADRAFT_31221"/>
<dbReference type="OrthoDB" id="5372703at2759"/>
<dbReference type="AlphaFoldDB" id="W6XWZ6"/>
<proteinExistence type="predicted"/>
<sequence length="511" mass="58234">MSYARVFIDDLIELPHDVERKVRYILEAESLEDIIGTTEDDSQQATYVKRFLDQSRYNARSCSLKGDWKASLFSLIGDLARDNFQCHTSEKLWNADLKPSPPGVAQPDDEIGVLIPRFPQPPSVLLDFDSQSASGFLGLVPSLQPYTPSIAYTTSSEAADPFYISTLKPDIVAALPTESASLAEPWLCFSVTTEGLVHELWVHFKLGEATHMHNIRTWRTTHAPHVWELVSCLTRILKWAKDDFMVKTREKLSTFNINRSTGERLLRDSDRFGDITDSRSGFRAYKQDITRSTGSGRPTVVSDDQLQAMLRAPPKVRSSKLADQISRVGISASERTVQRRLWAVNAKVYRASKAKRITPSQVSQRLDYWEKYRLKPVLGFWDGVIFTEEAHMSMSELPPQRILKVRGERLKPKNIISTPSRTATDVHFAAWVNYYDRQPDLVFYNDEMDDIVIKKLPPKPRRYPTTKTEDKYQARIADWEAQKARDPIISRPGNSISEGYTARLPPPRSLV</sequence>
<evidence type="ECO:0000256" key="1">
    <source>
        <dbReference type="SAM" id="MobiDB-lite"/>
    </source>
</evidence>
<evidence type="ECO:0008006" key="4">
    <source>
        <dbReference type="Google" id="ProtNLM"/>
    </source>
</evidence>
<reference evidence="2 3" key="1">
    <citation type="journal article" date="2013" name="PLoS Genet.">
        <title>Comparative genome structure, secondary metabolite, and effector coding capacity across Cochliobolus pathogens.</title>
        <authorList>
            <person name="Condon B.J."/>
            <person name="Leng Y."/>
            <person name="Wu D."/>
            <person name="Bushley K.E."/>
            <person name="Ohm R.A."/>
            <person name="Otillar R."/>
            <person name="Martin J."/>
            <person name="Schackwitz W."/>
            <person name="Grimwood J."/>
            <person name="MohdZainudin N."/>
            <person name="Xue C."/>
            <person name="Wang R."/>
            <person name="Manning V.A."/>
            <person name="Dhillon B."/>
            <person name="Tu Z.J."/>
            <person name="Steffenson B.J."/>
            <person name="Salamov A."/>
            <person name="Sun H."/>
            <person name="Lowry S."/>
            <person name="LaButti K."/>
            <person name="Han J."/>
            <person name="Copeland A."/>
            <person name="Lindquist E."/>
            <person name="Barry K."/>
            <person name="Schmutz J."/>
            <person name="Baker S.E."/>
            <person name="Ciuffetti L.M."/>
            <person name="Grigoriev I.V."/>
            <person name="Zhong S."/>
            <person name="Turgeon B.G."/>
        </authorList>
    </citation>
    <scope>NUCLEOTIDE SEQUENCE [LARGE SCALE GENOMIC DNA]</scope>
    <source>
        <strain evidence="2 3">26-R-13</strain>
    </source>
</reference>
<feature type="region of interest" description="Disordered" evidence="1">
    <location>
        <begin position="483"/>
        <end position="511"/>
    </location>
</feature>
<dbReference type="GO" id="GO:0003676">
    <property type="term" value="F:nucleic acid binding"/>
    <property type="evidence" value="ECO:0007669"/>
    <property type="project" value="InterPro"/>
</dbReference>
<dbReference type="Proteomes" id="UP000053841">
    <property type="component" value="Unassembled WGS sequence"/>
</dbReference>
<dbReference type="EMBL" id="KI964968">
    <property type="protein sequence ID" value="EUC27254.1"/>
    <property type="molecule type" value="Genomic_DNA"/>
</dbReference>
<dbReference type="eggNOG" id="ENOG502SUWY">
    <property type="taxonomic scope" value="Eukaryota"/>
</dbReference>
<dbReference type="STRING" id="930089.W6XWZ6"/>
<name>W6XWZ6_COCC2</name>
<organism evidence="2 3">
    <name type="scientific">Cochliobolus carbonum (strain 26-R-13)</name>
    <name type="common">Maize leaf spot fungus</name>
    <name type="synonym">Bipolaris zeicola</name>
    <dbReference type="NCBI Taxonomy" id="930089"/>
    <lineage>
        <taxon>Eukaryota</taxon>
        <taxon>Fungi</taxon>
        <taxon>Dikarya</taxon>
        <taxon>Ascomycota</taxon>
        <taxon>Pezizomycotina</taxon>
        <taxon>Dothideomycetes</taxon>
        <taxon>Pleosporomycetidae</taxon>
        <taxon>Pleosporales</taxon>
        <taxon>Pleosporineae</taxon>
        <taxon>Pleosporaceae</taxon>
        <taxon>Bipolaris</taxon>
    </lineage>
</organism>
<dbReference type="RefSeq" id="XP_007718442.1">
    <property type="nucleotide sequence ID" value="XM_007720252.1"/>
</dbReference>
<evidence type="ECO:0000313" key="3">
    <source>
        <dbReference type="Proteomes" id="UP000053841"/>
    </source>
</evidence>
<dbReference type="GeneID" id="19146907"/>